<dbReference type="PROSITE" id="PS50020">
    <property type="entry name" value="WW_DOMAIN_2"/>
    <property type="match status" value="1"/>
</dbReference>
<reference evidence="3 4" key="1">
    <citation type="submission" date="2017-10" db="EMBL/GenBank/DDBJ databases">
        <title>Comparative genomics in systemic dimorphic fungi from Ajellomycetaceae.</title>
        <authorList>
            <person name="Munoz J.F."/>
            <person name="Mcewen J.G."/>
            <person name="Clay O.K."/>
            <person name="Cuomo C.A."/>
        </authorList>
    </citation>
    <scope>NUCLEOTIDE SEQUENCE [LARGE SCALE GENOMIC DNA]</scope>
    <source>
        <strain evidence="3 4">UAMH4076</strain>
    </source>
</reference>
<protein>
    <recommendedName>
        <fullName evidence="2">WW domain-containing protein</fullName>
    </recommendedName>
</protein>
<feature type="domain" description="WW" evidence="2">
    <location>
        <begin position="103"/>
        <end position="137"/>
    </location>
</feature>
<feature type="region of interest" description="Disordered" evidence="1">
    <location>
        <begin position="1"/>
        <end position="109"/>
    </location>
</feature>
<comment type="caution">
    <text evidence="3">The sequence shown here is derived from an EMBL/GenBank/DDBJ whole genome shotgun (WGS) entry which is preliminary data.</text>
</comment>
<gene>
    <name evidence="3" type="ORF">GX50_02263</name>
</gene>
<feature type="compositionally biased region" description="Basic and acidic residues" evidence="1">
    <location>
        <begin position="166"/>
        <end position="187"/>
    </location>
</feature>
<dbReference type="AlphaFoldDB" id="A0A2B7ZPH6"/>
<evidence type="ECO:0000313" key="3">
    <source>
        <dbReference type="EMBL" id="PGH34912.1"/>
    </source>
</evidence>
<feature type="compositionally biased region" description="Low complexity" evidence="1">
    <location>
        <begin position="47"/>
        <end position="89"/>
    </location>
</feature>
<evidence type="ECO:0000256" key="1">
    <source>
        <dbReference type="SAM" id="MobiDB-lite"/>
    </source>
</evidence>
<feature type="compositionally biased region" description="Basic and acidic residues" evidence="1">
    <location>
        <begin position="13"/>
        <end position="34"/>
    </location>
</feature>
<dbReference type="Proteomes" id="UP000226031">
    <property type="component" value="Unassembled WGS sequence"/>
</dbReference>
<name>A0A2B7ZPH6_9EURO</name>
<keyword evidence="4" id="KW-1185">Reference proteome</keyword>
<dbReference type="STRING" id="73230.A0A2B7ZPH6"/>
<proteinExistence type="predicted"/>
<dbReference type="InterPro" id="IPR036020">
    <property type="entry name" value="WW_dom_sf"/>
</dbReference>
<dbReference type="EMBL" id="PDND01000031">
    <property type="protein sequence ID" value="PGH34912.1"/>
    <property type="molecule type" value="Genomic_DNA"/>
</dbReference>
<sequence length="216" mass="23890">MSFFKSLEGLRLGSKDEEPRERRNEDDYRRERGYEPYGQPGYGQQSGYGQQPPYGQQPNYGQQPPYGQPPYVQQPSYGQQPPYGEQQSYAPIPPTGPPPGYPPPLPVGWVQKWDQNHQRAYHVEQATGRSLWEPSFNSVQGHEGSRGISGEYYGGDAPQNFGGEQPKQHDQHYDHHYSHEEKKKEGHSTGGMVAVGAAGLAVGAVGGALIAHELGT</sequence>
<dbReference type="Gene3D" id="2.20.70.10">
    <property type="match status" value="1"/>
</dbReference>
<organism evidence="3 4">
    <name type="scientific">[Emmonsia] crescens</name>
    <dbReference type="NCBI Taxonomy" id="73230"/>
    <lineage>
        <taxon>Eukaryota</taxon>
        <taxon>Fungi</taxon>
        <taxon>Dikarya</taxon>
        <taxon>Ascomycota</taxon>
        <taxon>Pezizomycotina</taxon>
        <taxon>Eurotiomycetes</taxon>
        <taxon>Eurotiomycetidae</taxon>
        <taxon>Onygenales</taxon>
        <taxon>Ajellomycetaceae</taxon>
        <taxon>Emergomyces</taxon>
    </lineage>
</organism>
<evidence type="ECO:0000313" key="4">
    <source>
        <dbReference type="Proteomes" id="UP000226031"/>
    </source>
</evidence>
<dbReference type="VEuPathDB" id="FungiDB:EMCG_09668"/>
<evidence type="ECO:0000259" key="2">
    <source>
        <dbReference type="PROSITE" id="PS50020"/>
    </source>
</evidence>
<feature type="region of interest" description="Disordered" evidence="1">
    <location>
        <begin position="137"/>
        <end position="189"/>
    </location>
</feature>
<accession>A0A2B7ZPH6</accession>
<feature type="compositionally biased region" description="Pro residues" evidence="1">
    <location>
        <begin position="91"/>
        <end position="106"/>
    </location>
</feature>
<dbReference type="InterPro" id="IPR001202">
    <property type="entry name" value="WW_dom"/>
</dbReference>
<dbReference type="SUPFAM" id="SSF51045">
    <property type="entry name" value="WW domain"/>
    <property type="match status" value="1"/>
</dbReference>